<reference evidence="1 2" key="1">
    <citation type="submission" date="2019-07" db="EMBL/GenBank/DDBJ databases">
        <title>Genomic Encyclopedia of Archaeal and Bacterial Type Strains, Phase II (KMG-II): from individual species to whole genera.</title>
        <authorList>
            <person name="Goeker M."/>
        </authorList>
    </citation>
    <scope>NUCLEOTIDE SEQUENCE [LARGE SCALE GENOMIC DNA]</scope>
    <source>
        <strain evidence="1 2">DSM 18850</strain>
    </source>
</reference>
<organism evidence="1 2">
    <name type="scientific">Sphingobacterium allocomposti</name>
    <dbReference type="NCBI Taxonomy" id="415956"/>
    <lineage>
        <taxon>Bacteria</taxon>
        <taxon>Pseudomonadati</taxon>
        <taxon>Bacteroidota</taxon>
        <taxon>Sphingobacteriia</taxon>
        <taxon>Sphingobacteriales</taxon>
        <taxon>Sphingobacteriaceae</taxon>
        <taxon>Sphingobacterium</taxon>
    </lineage>
</organism>
<dbReference type="AlphaFoldDB" id="A0A5S5DMN4"/>
<dbReference type="OrthoDB" id="7564910at2"/>
<dbReference type="Proteomes" id="UP000325105">
    <property type="component" value="Unassembled WGS sequence"/>
</dbReference>
<evidence type="ECO:0000313" key="1">
    <source>
        <dbReference type="EMBL" id="TYP97200.1"/>
    </source>
</evidence>
<accession>A0A5S5DMN4</accession>
<dbReference type="RefSeq" id="WP_148907595.1">
    <property type="nucleotide sequence ID" value="NZ_VNHX01000003.1"/>
</dbReference>
<name>A0A5S5DMN4_9SPHI</name>
<keyword evidence="2" id="KW-1185">Reference proteome</keyword>
<evidence type="ECO:0000313" key="2">
    <source>
        <dbReference type="Proteomes" id="UP000325105"/>
    </source>
</evidence>
<sequence length="244" mass="28088">MSIRENRPNGQDSLLGDLEKTIIVNQLMEVPFAERNEAWRDRFLGNIAGANLKLGDPEVILSNDGFPYVQLQTVKNDESFQAYVIEHQLEVLLEQGFGVVVNAHLEQPDWVFSYGDLVNLKQCGSFYTDKSFFSNPKEYNSIGQDEDILVGQPSEDIFPSYLRKHVRDFLQYAGVKHPKVMLIARNYTDEERASQDIVFNVMPKQFASEKDFTNLMNTLQWFLPKHYSFFGVDEMAIENGFEPL</sequence>
<comment type="caution">
    <text evidence="1">The sequence shown here is derived from an EMBL/GenBank/DDBJ whole genome shotgun (WGS) entry which is preliminary data.</text>
</comment>
<proteinExistence type="predicted"/>
<protein>
    <submittedName>
        <fullName evidence="1">Uncharacterized protein</fullName>
    </submittedName>
</protein>
<dbReference type="EMBL" id="VNHX01000003">
    <property type="protein sequence ID" value="TYP97200.1"/>
    <property type="molecule type" value="Genomic_DNA"/>
</dbReference>
<gene>
    <name evidence="1" type="ORF">BC792_103126</name>
</gene>